<evidence type="ECO:0000313" key="3">
    <source>
        <dbReference type="EMBL" id="KAK2076592.1"/>
    </source>
</evidence>
<organism evidence="3 4">
    <name type="scientific">Prototheca wickerhamii</name>
    <dbReference type="NCBI Taxonomy" id="3111"/>
    <lineage>
        <taxon>Eukaryota</taxon>
        <taxon>Viridiplantae</taxon>
        <taxon>Chlorophyta</taxon>
        <taxon>core chlorophytes</taxon>
        <taxon>Trebouxiophyceae</taxon>
        <taxon>Chlorellales</taxon>
        <taxon>Chlorellaceae</taxon>
        <taxon>Prototheca</taxon>
    </lineage>
</organism>
<dbReference type="Proteomes" id="UP001255856">
    <property type="component" value="Unassembled WGS sequence"/>
</dbReference>
<name>A0AAD9MHB9_PROWI</name>
<keyword evidence="4" id="KW-1185">Reference proteome</keyword>
<evidence type="ECO:0000313" key="4">
    <source>
        <dbReference type="Proteomes" id="UP001255856"/>
    </source>
</evidence>
<keyword evidence="2" id="KW-0732">Signal</keyword>
<dbReference type="AlphaFoldDB" id="A0AAD9MHB9"/>
<gene>
    <name evidence="3" type="ORF">QBZ16_005352</name>
</gene>
<feature type="region of interest" description="Disordered" evidence="1">
    <location>
        <begin position="320"/>
        <end position="347"/>
    </location>
</feature>
<comment type="caution">
    <text evidence="3">The sequence shown here is derived from an EMBL/GenBank/DDBJ whole genome shotgun (WGS) entry which is preliminary data.</text>
</comment>
<feature type="chain" id="PRO_5042197002" evidence="2">
    <location>
        <begin position="20"/>
        <end position="394"/>
    </location>
</feature>
<proteinExistence type="predicted"/>
<feature type="signal peptide" evidence="2">
    <location>
        <begin position="1"/>
        <end position="19"/>
    </location>
</feature>
<dbReference type="EMBL" id="JASFZW010000009">
    <property type="protein sequence ID" value="KAK2076592.1"/>
    <property type="molecule type" value="Genomic_DNA"/>
</dbReference>
<accession>A0AAD9MHB9</accession>
<evidence type="ECO:0000256" key="2">
    <source>
        <dbReference type="SAM" id="SignalP"/>
    </source>
</evidence>
<evidence type="ECO:0000256" key="1">
    <source>
        <dbReference type="SAM" id="MobiDB-lite"/>
    </source>
</evidence>
<sequence length="394" mass="44414">MEVLAVFLGLLLAAAGVSGELIPLPSVEEFGSMVPASLEWHGTACSRPFLVLTVTGTMNQIHTTWFDDEKHRLFDVFALYYGNQTDEFRCDECVGIFRRGGAKWRLFYLLSQTPVWERLMKMYTYIGVPDDDLIMSTHVINVAFDVSARYNLSLSQPSVCRHPRSKTIWGNLYQFPGNLLRYNAHVEIMFPIFSRQMLQEVVLPSGMADASTGYGLDIVWPFLLGFPQDKIGIVDVVCMYHPVGETLKDRIYDIKHPLNWTAEQEDWEQKKAFGATPEAVTALLRQSQAEDQHSVNWRELPLGDQPYLIYDQSACEGWKGPVPRREPRPLARPPVSGPVTETQGQQALTLPPAKRIDWEGILYYTNAVTFGLLGGLVIGQMGHHMGPTLRGLPQ</sequence>
<reference evidence="3" key="1">
    <citation type="submission" date="2021-01" db="EMBL/GenBank/DDBJ databases">
        <authorList>
            <person name="Eckstrom K.M.E."/>
        </authorList>
    </citation>
    <scope>NUCLEOTIDE SEQUENCE</scope>
    <source>
        <strain evidence="3">UVCC 0001</strain>
    </source>
</reference>
<protein>
    <submittedName>
        <fullName evidence="3">Uncharacterized protein</fullName>
    </submittedName>
</protein>